<dbReference type="PROSITE" id="PS51186">
    <property type="entry name" value="GNAT"/>
    <property type="match status" value="2"/>
</dbReference>
<accession>A0A645F722</accession>
<dbReference type="CDD" id="cd04301">
    <property type="entry name" value="NAT_SF"/>
    <property type="match status" value="1"/>
</dbReference>
<feature type="domain" description="N-acetyltransferase" evidence="3">
    <location>
        <begin position="151"/>
        <end position="284"/>
    </location>
</feature>
<proteinExistence type="predicted"/>
<comment type="caution">
    <text evidence="4">The sequence shown here is derived from an EMBL/GenBank/DDBJ whole genome shotgun (WGS) entry which is preliminary data.</text>
</comment>
<evidence type="ECO:0000313" key="4">
    <source>
        <dbReference type="EMBL" id="MPN10175.1"/>
    </source>
</evidence>
<name>A0A645F722_9ZZZZ</name>
<evidence type="ECO:0000256" key="2">
    <source>
        <dbReference type="ARBA" id="ARBA00023315"/>
    </source>
</evidence>
<dbReference type="SUPFAM" id="SSF55729">
    <property type="entry name" value="Acyl-CoA N-acyltransferases (Nat)"/>
    <property type="match status" value="2"/>
</dbReference>
<evidence type="ECO:0000259" key="3">
    <source>
        <dbReference type="PROSITE" id="PS51186"/>
    </source>
</evidence>
<dbReference type="InterPro" id="IPR016181">
    <property type="entry name" value="Acyl_CoA_acyltransferase"/>
</dbReference>
<dbReference type="Pfam" id="PF00583">
    <property type="entry name" value="Acetyltransf_1"/>
    <property type="match status" value="2"/>
</dbReference>
<dbReference type="InterPro" id="IPR000182">
    <property type="entry name" value="GNAT_dom"/>
</dbReference>
<dbReference type="PANTHER" id="PTHR43420">
    <property type="entry name" value="ACETYLTRANSFERASE"/>
    <property type="match status" value="1"/>
</dbReference>
<keyword evidence="1 4" id="KW-0808">Transferase</keyword>
<dbReference type="Gene3D" id="3.40.630.30">
    <property type="match status" value="2"/>
</dbReference>
<dbReference type="EMBL" id="VSSQ01056327">
    <property type="protein sequence ID" value="MPN10175.1"/>
    <property type="molecule type" value="Genomic_DNA"/>
</dbReference>
<dbReference type="AlphaFoldDB" id="A0A645F722"/>
<gene>
    <name evidence="4" type="primary">mshD_27</name>
    <name evidence="4" type="ORF">SDC9_157470</name>
</gene>
<feature type="domain" description="N-acetyltransferase" evidence="3">
    <location>
        <begin position="4"/>
        <end position="141"/>
    </location>
</feature>
<dbReference type="InterPro" id="IPR050680">
    <property type="entry name" value="YpeA/RimI_acetyltransf"/>
</dbReference>
<reference evidence="4" key="1">
    <citation type="submission" date="2019-08" db="EMBL/GenBank/DDBJ databases">
        <authorList>
            <person name="Kucharzyk K."/>
            <person name="Murdoch R.W."/>
            <person name="Higgins S."/>
            <person name="Loffler F."/>
        </authorList>
    </citation>
    <scope>NUCLEOTIDE SEQUENCE</scope>
</reference>
<sequence length="284" mass="32776">MNIIATSILTKEQEEQIKALQEKAFQEEQLGNEVYLSSEMNIDKEKPCFFLLNEHNELVSFLCAFFPSPGEVEFNGFTHPSHRKKGYFTTLVQQALKQYQHMPFKQALFQCEINSKCGKAYLKKRYPTLDRSEYVMALERGNWNSRPAKGSLIRLTKVNRLLADPIVCETFEEEYSAATKDLDILLSDSEREVFVYEVDNQIIGMLNVHHENEERVMLHGVAIHPDARGKGYGRAMMCLALDEVFRRVETLLLEVDSENPPALALYRNLGFQVCSQVDYHRLIL</sequence>
<protein>
    <submittedName>
        <fullName evidence="4">Mycothiol acetyltransferase</fullName>
        <ecNumber evidence="4">2.3.1.189</ecNumber>
    </submittedName>
</protein>
<keyword evidence="2 4" id="KW-0012">Acyltransferase</keyword>
<organism evidence="4">
    <name type="scientific">bioreactor metagenome</name>
    <dbReference type="NCBI Taxonomy" id="1076179"/>
    <lineage>
        <taxon>unclassified sequences</taxon>
        <taxon>metagenomes</taxon>
        <taxon>ecological metagenomes</taxon>
    </lineage>
</organism>
<evidence type="ECO:0000256" key="1">
    <source>
        <dbReference type="ARBA" id="ARBA00022679"/>
    </source>
</evidence>
<dbReference type="GO" id="GO:0035447">
    <property type="term" value="F:mycothiol synthase activity"/>
    <property type="evidence" value="ECO:0007669"/>
    <property type="project" value="UniProtKB-EC"/>
</dbReference>
<dbReference type="EC" id="2.3.1.189" evidence="4"/>